<dbReference type="PANTHER" id="PTHR42770">
    <property type="entry name" value="AMINO ACID TRANSPORTER-RELATED"/>
    <property type="match status" value="1"/>
</dbReference>
<keyword evidence="4" id="KW-1003">Cell membrane</keyword>
<dbReference type="STRING" id="1399968.CI15_26010"/>
<keyword evidence="6" id="KW-0029">Amino-acid transport</keyword>
<feature type="transmembrane region" description="Helical" evidence="9">
    <location>
        <begin position="125"/>
        <end position="146"/>
    </location>
</feature>
<feature type="transmembrane region" description="Helical" evidence="9">
    <location>
        <begin position="12"/>
        <end position="32"/>
    </location>
</feature>
<dbReference type="InterPro" id="IPR004754">
    <property type="entry name" value="Amino_acid_antiprt"/>
</dbReference>
<evidence type="ECO:0000256" key="2">
    <source>
        <dbReference type="ARBA" id="ARBA00008220"/>
    </source>
</evidence>
<feature type="transmembrane region" description="Helical" evidence="9">
    <location>
        <begin position="362"/>
        <end position="381"/>
    </location>
</feature>
<keyword evidence="11" id="KW-1185">Reference proteome</keyword>
<keyword evidence="5 9" id="KW-0812">Transmembrane</keyword>
<organism evidence="10 11">
    <name type="scientific">Paraburkholderia monticola</name>
    <dbReference type="NCBI Taxonomy" id="1399968"/>
    <lineage>
        <taxon>Bacteria</taxon>
        <taxon>Pseudomonadati</taxon>
        <taxon>Pseudomonadota</taxon>
        <taxon>Betaproteobacteria</taxon>
        <taxon>Burkholderiales</taxon>
        <taxon>Burkholderiaceae</taxon>
        <taxon>Paraburkholderia</taxon>
    </lineage>
</organism>
<dbReference type="NCBIfam" id="TIGR00905">
    <property type="entry name" value="2A0302"/>
    <property type="match status" value="1"/>
</dbReference>
<keyword evidence="3" id="KW-0813">Transport</keyword>
<evidence type="ECO:0000256" key="4">
    <source>
        <dbReference type="ARBA" id="ARBA00022475"/>
    </source>
</evidence>
<feature type="transmembrane region" description="Helical" evidence="9">
    <location>
        <begin position="91"/>
        <end position="119"/>
    </location>
</feature>
<comment type="caution">
    <text evidence="10">The sequence shown here is derived from an EMBL/GenBank/DDBJ whole genome shotgun (WGS) entry which is preliminary data.</text>
</comment>
<comment type="subcellular location">
    <subcellularLocation>
        <location evidence="1">Cell membrane</location>
        <topology evidence="1">Multi-pass membrane protein</topology>
    </subcellularLocation>
</comment>
<sequence>MDKRVRLSAAGLMAMVIGSMVGVGVFSLPQALGKSTGVVGSLISWTITGSGMLILALIFQRLAWRKPELDVGVYTYARVGFGRYTGFLSAFGYWCASCLGNVAYLVLIKSALAIVVPSFGAGNTLSAIVSSSVMIWVFHFLILRGVKGSSIVNASMTVAKLFGLALFAVLVLASFRWQLFVANLWTSPEPSTAGLFAEVRKTMLGTAFVFLGVEGASVYSRHARERRDVGVATVLGFFCVLALMVIVTFLSYGVLPLEQLGALKNPSMAGVLSAAVGAWGAVVVKLGLLLSVLGSYLAWTLLAAEILHAAGQSRTMPAFLARENRNHVPVAALWMTSLVIQGFLIVTLFSKEAFTLAKEFTTSMSLIPYLLVAGYGVRLASSGESYAGQPWSRRVDFVLALAGCGYALFLVYAGGLHYLLMSTVLYTAATAWFYLAERRKGKRPVFTLRERWLFIVVLLAALVAFVDLARNHFSA</sequence>
<dbReference type="Gene3D" id="1.20.1740.10">
    <property type="entry name" value="Amino acid/polyamine transporter I"/>
    <property type="match status" value="1"/>
</dbReference>
<feature type="transmembrane region" description="Helical" evidence="9">
    <location>
        <begin position="38"/>
        <end position="59"/>
    </location>
</feature>
<dbReference type="PIRSF" id="PIRSF006060">
    <property type="entry name" value="AA_transporter"/>
    <property type="match status" value="1"/>
</dbReference>
<dbReference type="InterPro" id="IPR002293">
    <property type="entry name" value="AA/rel_permease1"/>
</dbReference>
<dbReference type="InterPro" id="IPR050367">
    <property type="entry name" value="APC_superfamily"/>
</dbReference>
<reference evidence="10 11" key="1">
    <citation type="journal article" date="2015" name="Int. J. Syst. Evol. Microbiol.">
        <title>Burkholderia monticola sp. nov., isolated from mountain soil.</title>
        <authorList>
            <person name="Baek I."/>
            <person name="Seo B."/>
            <person name="Lee I."/>
            <person name="Yi H."/>
            <person name="Chun J."/>
        </authorList>
    </citation>
    <scope>NUCLEOTIDE SEQUENCE [LARGE SCALE GENOMIC DNA]</scope>
    <source>
        <strain evidence="10 11">JC2948</strain>
    </source>
</reference>
<evidence type="ECO:0000313" key="10">
    <source>
        <dbReference type="EMBL" id="KXU83970.1"/>
    </source>
</evidence>
<keyword evidence="7 9" id="KW-1133">Transmembrane helix</keyword>
<dbReference type="Proteomes" id="UP000075613">
    <property type="component" value="Unassembled WGS sequence"/>
</dbReference>
<accession>A0A149PFZ3</accession>
<dbReference type="PANTHER" id="PTHR42770:SF4">
    <property type="entry name" value="ARGININE_ORNITHINE ANTIPORTER-RELATED"/>
    <property type="match status" value="1"/>
</dbReference>
<keyword evidence="8 9" id="KW-0472">Membrane</keyword>
<evidence type="ECO:0000256" key="8">
    <source>
        <dbReference type="ARBA" id="ARBA00023136"/>
    </source>
</evidence>
<dbReference type="EMBL" id="LRBG01000037">
    <property type="protein sequence ID" value="KXU83970.1"/>
    <property type="molecule type" value="Genomic_DNA"/>
</dbReference>
<feature type="transmembrane region" description="Helical" evidence="9">
    <location>
        <begin position="393"/>
        <end position="412"/>
    </location>
</feature>
<evidence type="ECO:0000256" key="9">
    <source>
        <dbReference type="SAM" id="Phobius"/>
    </source>
</evidence>
<feature type="transmembrane region" description="Helical" evidence="9">
    <location>
        <begin position="418"/>
        <end position="436"/>
    </location>
</feature>
<evidence type="ECO:0000256" key="7">
    <source>
        <dbReference type="ARBA" id="ARBA00022989"/>
    </source>
</evidence>
<feature type="transmembrane region" description="Helical" evidence="9">
    <location>
        <begin position="452"/>
        <end position="469"/>
    </location>
</feature>
<feature type="transmembrane region" description="Helical" evidence="9">
    <location>
        <begin position="158"/>
        <end position="179"/>
    </location>
</feature>
<dbReference type="OrthoDB" id="3185104at2"/>
<dbReference type="GO" id="GO:0005886">
    <property type="term" value="C:plasma membrane"/>
    <property type="evidence" value="ECO:0007669"/>
    <property type="project" value="UniProtKB-SubCell"/>
</dbReference>
<feature type="transmembrane region" description="Helical" evidence="9">
    <location>
        <begin position="274"/>
        <end position="307"/>
    </location>
</feature>
<evidence type="ECO:0000256" key="5">
    <source>
        <dbReference type="ARBA" id="ARBA00022692"/>
    </source>
</evidence>
<dbReference type="AlphaFoldDB" id="A0A149PFZ3"/>
<dbReference type="GO" id="GO:0022857">
    <property type="term" value="F:transmembrane transporter activity"/>
    <property type="evidence" value="ECO:0007669"/>
    <property type="project" value="InterPro"/>
</dbReference>
<comment type="similarity">
    <text evidence="2">Belongs to the amino acid-polyamine-organocation (APC) superfamily. Basic amino acid/polyamine antiporter (APA) (TC 2.A.3.2) family.</text>
</comment>
<gene>
    <name evidence="10" type="ORF">CI15_26010</name>
</gene>
<dbReference type="RefSeq" id="WP_062133201.1">
    <property type="nucleotide sequence ID" value="NZ_LRBG01000037.1"/>
</dbReference>
<feature type="transmembrane region" description="Helical" evidence="9">
    <location>
        <begin position="199"/>
        <end position="219"/>
    </location>
</feature>
<evidence type="ECO:0000256" key="1">
    <source>
        <dbReference type="ARBA" id="ARBA00004651"/>
    </source>
</evidence>
<feature type="transmembrane region" description="Helical" evidence="9">
    <location>
        <begin position="231"/>
        <end position="254"/>
    </location>
</feature>
<proteinExistence type="inferred from homology"/>
<feature type="transmembrane region" description="Helical" evidence="9">
    <location>
        <begin position="328"/>
        <end position="350"/>
    </location>
</feature>
<dbReference type="GO" id="GO:0006865">
    <property type="term" value="P:amino acid transport"/>
    <property type="evidence" value="ECO:0007669"/>
    <property type="project" value="UniProtKB-KW"/>
</dbReference>
<evidence type="ECO:0000313" key="11">
    <source>
        <dbReference type="Proteomes" id="UP000075613"/>
    </source>
</evidence>
<evidence type="ECO:0000256" key="6">
    <source>
        <dbReference type="ARBA" id="ARBA00022970"/>
    </source>
</evidence>
<evidence type="ECO:0000256" key="3">
    <source>
        <dbReference type="ARBA" id="ARBA00022448"/>
    </source>
</evidence>
<protein>
    <submittedName>
        <fullName evidence="10">Arginine-ornithine antiporter</fullName>
    </submittedName>
</protein>
<dbReference type="Pfam" id="PF13520">
    <property type="entry name" value="AA_permease_2"/>
    <property type="match status" value="1"/>
</dbReference>
<name>A0A149PFZ3_9BURK</name>